<evidence type="ECO:0000313" key="4">
    <source>
        <dbReference type="EMBL" id="TDW56341.1"/>
    </source>
</evidence>
<dbReference type="PANTHER" id="PTHR36445">
    <property type="entry name" value="GTP CYCLOHYDROLASE MPTA"/>
    <property type="match status" value="1"/>
</dbReference>
<keyword evidence="1 2" id="KW-0378">Hydrolase</keyword>
<dbReference type="NCBIfam" id="NF010200">
    <property type="entry name" value="PRK13674.1-1"/>
    <property type="match status" value="1"/>
</dbReference>
<dbReference type="GO" id="GO:0003934">
    <property type="term" value="F:GTP cyclohydrolase I activity"/>
    <property type="evidence" value="ECO:0007669"/>
    <property type="project" value="UniProtKB-UniRule"/>
</dbReference>
<comment type="function">
    <text evidence="2">Converts GTP to 7,8-dihydroneopterin triphosphate.</text>
</comment>
<dbReference type="EMBL" id="SODO01000014">
    <property type="protein sequence ID" value="TDW56341.1"/>
    <property type="molecule type" value="Genomic_DNA"/>
</dbReference>
<dbReference type="EMBL" id="NQJF01000015">
    <property type="protein sequence ID" value="OYD21437.1"/>
    <property type="molecule type" value="Genomic_DNA"/>
</dbReference>
<dbReference type="OrthoDB" id="239637at2"/>
<dbReference type="Proteomes" id="UP000295058">
    <property type="component" value="Unassembled WGS sequence"/>
</dbReference>
<comment type="similarity">
    <text evidence="2">Belongs to the GTP cyclohydrolase IV family.</text>
</comment>
<keyword evidence="6" id="KW-1185">Reference proteome</keyword>
<dbReference type="InterPro" id="IPR022838">
    <property type="entry name" value="GTP_cyclohydrolase_FolE2"/>
</dbReference>
<dbReference type="InterPro" id="IPR003801">
    <property type="entry name" value="GTP_cyclohydrolase_FolE2/MptA"/>
</dbReference>
<feature type="site" description="May be catalytically important" evidence="2">
    <location>
        <position position="156"/>
    </location>
</feature>
<dbReference type="Proteomes" id="UP000243640">
    <property type="component" value="Unassembled WGS sequence"/>
</dbReference>
<reference evidence="3 5" key="1">
    <citation type="submission" date="2017-08" db="EMBL/GenBank/DDBJ databases">
        <title>Draft Genome Sequence of the Marine Bacterium Oceanimonas baumannii ATCC 700832.</title>
        <authorList>
            <person name="Mcclelland W.D."/>
            <person name="Brennan M.A."/>
            <person name="Trachtenberg A.M."/>
            <person name="Maclea K.S."/>
        </authorList>
    </citation>
    <scope>NUCLEOTIDE SEQUENCE [LARGE SCALE GENOMIC DNA]</scope>
    <source>
        <strain evidence="3 5">ATCC 700832</strain>
    </source>
</reference>
<accession>A0A235CBR4</accession>
<dbReference type="PANTHER" id="PTHR36445:SF1">
    <property type="entry name" value="GTP CYCLOHYDROLASE MPTA"/>
    <property type="match status" value="1"/>
</dbReference>
<evidence type="ECO:0000313" key="3">
    <source>
        <dbReference type="EMBL" id="OYD21437.1"/>
    </source>
</evidence>
<gene>
    <name evidence="2" type="primary">folE2</name>
    <name evidence="3" type="ORF">B6S09_16065</name>
    <name evidence="4" type="ORF">LY04_02963</name>
</gene>
<dbReference type="AlphaFoldDB" id="A0A235CBR4"/>
<dbReference type="GO" id="GO:0046654">
    <property type="term" value="P:tetrahydrofolate biosynthetic process"/>
    <property type="evidence" value="ECO:0007669"/>
    <property type="project" value="UniProtKB-UniRule"/>
</dbReference>
<organism evidence="3 5">
    <name type="scientific">Oceanimonas baumannii</name>
    <dbReference type="NCBI Taxonomy" id="129578"/>
    <lineage>
        <taxon>Bacteria</taxon>
        <taxon>Pseudomonadati</taxon>
        <taxon>Pseudomonadota</taxon>
        <taxon>Gammaproteobacteria</taxon>
        <taxon>Aeromonadales</taxon>
        <taxon>Aeromonadaceae</taxon>
        <taxon>Oceanimonas</taxon>
    </lineage>
</organism>
<comment type="catalytic activity">
    <reaction evidence="2">
        <text>GTP + H2O = 7,8-dihydroneopterin 3'-triphosphate + formate + H(+)</text>
        <dbReference type="Rhea" id="RHEA:17473"/>
        <dbReference type="ChEBI" id="CHEBI:15377"/>
        <dbReference type="ChEBI" id="CHEBI:15378"/>
        <dbReference type="ChEBI" id="CHEBI:15740"/>
        <dbReference type="ChEBI" id="CHEBI:37565"/>
        <dbReference type="ChEBI" id="CHEBI:58462"/>
        <dbReference type="EC" id="3.5.4.16"/>
    </reaction>
</comment>
<dbReference type="RefSeq" id="WP_094279508.1">
    <property type="nucleotide sequence ID" value="NZ_NQJF01000015.1"/>
</dbReference>
<evidence type="ECO:0000313" key="6">
    <source>
        <dbReference type="Proteomes" id="UP000295058"/>
    </source>
</evidence>
<reference evidence="4 6" key="2">
    <citation type="submission" date="2019-03" db="EMBL/GenBank/DDBJ databases">
        <title>Genomic Encyclopedia of Archaeal and Bacterial Type Strains, Phase II (KMG-II): from individual species to whole genera.</title>
        <authorList>
            <person name="Goeker M."/>
        </authorList>
    </citation>
    <scope>NUCLEOTIDE SEQUENCE [LARGE SCALE GENOMIC DNA]</scope>
    <source>
        <strain evidence="4 6">DSM 15594</strain>
    </source>
</reference>
<dbReference type="Gene3D" id="3.10.270.10">
    <property type="entry name" value="Urate Oxidase"/>
    <property type="match status" value="1"/>
</dbReference>
<name>A0A235CBR4_9GAMM</name>
<proteinExistence type="inferred from homology"/>
<dbReference type="EC" id="3.5.4.16" evidence="2"/>
<evidence type="ECO:0000256" key="1">
    <source>
        <dbReference type="ARBA" id="ARBA00022801"/>
    </source>
</evidence>
<evidence type="ECO:0000256" key="2">
    <source>
        <dbReference type="HAMAP-Rule" id="MF_01527"/>
    </source>
</evidence>
<dbReference type="Pfam" id="PF02649">
    <property type="entry name" value="GCHY-1"/>
    <property type="match status" value="1"/>
</dbReference>
<dbReference type="UniPathway" id="UPA00848">
    <property type="reaction ID" value="UER00151"/>
</dbReference>
<sequence length="322" mass="35566">MNRDLPDVAATETPSIQAPLQWVGMSRIDIPFHLAEPGCPGPVHAMADVQVNLPAATIKGIHMSRIYRMLDDLSRQTAITPSHLETLLGQMVESHRDCETDSARVILNFNLLVRRPALKTPELAGWKSYPARLEATLARGHFSLEARVQVEYSSTCPCSAALSRQLVARGFREHFPGDKAVTTDEVTAWLKQHATLATPHSQRSEAQVTVTLASNAPDFGLMPLIDQIEEVLTTPVQTAVKRADEQAFAWLNGQNLMYVEDAARRIQHALLKPYATALVHVRHLESLHSHDAVASANGNVSSARFYTEEPDSRHNPIPQNSD</sequence>
<comment type="caution">
    <text evidence="3">The sequence shown here is derived from an EMBL/GenBank/DDBJ whole genome shotgun (WGS) entry which is preliminary data.</text>
</comment>
<dbReference type="HAMAP" id="MF_01527_B">
    <property type="entry name" value="GTP_cyclohydrol_B"/>
    <property type="match status" value="1"/>
</dbReference>
<protein>
    <recommendedName>
        <fullName evidence="2">GTP cyclohydrolase FolE2</fullName>
        <ecNumber evidence="2">3.5.4.16</ecNumber>
    </recommendedName>
</protein>
<comment type="pathway">
    <text evidence="2">Cofactor biosynthesis; 7,8-dihydroneopterin triphosphate biosynthesis; 7,8-dihydroneopterin triphosphate from GTP: step 1/1.</text>
</comment>
<evidence type="ECO:0000313" key="5">
    <source>
        <dbReference type="Proteomes" id="UP000243640"/>
    </source>
</evidence>